<proteinExistence type="predicted"/>
<reference evidence="1 2" key="1">
    <citation type="submission" date="2014-09" db="EMBL/GenBank/DDBJ databases">
        <authorList>
            <person name="Ellenberger Sabrina"/>
        </authorList>
    </citation>
    <scope>NUCLEOTIDE SEQUENCE [LARGE SCALE GENOMIC DNA]</scope>
    <source>
        <strain evidence="1 2">CBS 412.66</strain>
    </source>
</reference>
<evidence type="ECO:0000313" key="1">
    <source>
        <dbReference type="EMBL" id="CEP16194.1"/>
    </source>
</evidence>
<accession>A0A0B7NMM7</accession>
<evidence type="ECO:0000313" key="2">
    <source>
        <dbReference type="Proteomes" id="UP000054107"/>
    </source>
</evidence>
<dbReference type="Proteomes" id="UP000054107">
    <property type="component" value="Unassembled WGS sequence"/>
</dbReference>
<gene>
    <name evidence="1" type="primary">PARPA_10440.1 scaffold 40485</name>
</gene>
<organism evidence="1 2">
    <name type="scientific">Parasitella parasitica</name>
    <dbReference type="NCBI Taxonomy" id="35722"/>
    <lineage>
        <taxon>Eukaryota</taxon>
        <taxon>Fungi</taxon>
        <taxon>Fungi incertae sedis</taxon>
        <taxon>Mucoromycota</taxon>
        <taxon>Mucoromycotina</taxon>
        <taxon>Mucoromycetes</taxon>
        <taxon>Mucorales</taxon>
        <taxon>Mucorineae</taxon>
        <taxon>Mucoraceae</taxon>
        <taxon>Parasitella</taxon>
    </lineage>
</organism>
<keyword evidence="2" id="KW-1185">Reference proteome</keyword>
<dbReference type="EMBL" id="LN732886">
    <property type="protein sequence ID" value="CEP16194.1"/>
    <property type="molecule type" value="Genomic_DNA"/>
</dbReference>
<dbReference type="AlphaFoldDB" id="A0A0B7NMM7"/>
<name>A0A0B7NMM7_9FUNG</name>
<protein>
    <submittedName>
        <fullName evidence="1">Uncharacterized protein</fullName>
    </submittedName>
</protein>
<sequence length="205" mass="23254">MRELETDDDENASSVLVKYYKPTQRSEKKQEIVKCRTKSLDSTKQDTSITLIINQQRRRQDLNSDYPCTWRADVFLPLGQPPRPDRTVTLQTRNQFDNDSACTALSCSPRIQDNCVLAARIENLNTILLVSSNGKIYPFLTASENIIKVLSDDPIGSLPTVNKAATDNLFKHTIRTSPNCRHKADQQYVEHSREITTGPSSHDFI</sequence>